<comment type="caution">
    <text evidence="2">The sequence shown here is derived from an EMBL/GenBank/DDBJ whole genome shotgun (WGS) entry which is preliminary data.</text>
</comment>
<gene>
    <name evidence="2" type="ORF">MUU47_08820</name>
</gene>
<dbReference type="Proteomes" id="UP001205357">
    <property type="component" value="Unassembled WGS sequence"/>
</dbReference>
<keyword evidence="3" id="KW-1185">Reference proteome</keyword>
<feature type="region of interest" description="Disordered" evidence="1">
    <location>
        <begin position="1"/>
        <end position="43"/>
    </location>
</feature>
<proteinExistence type="predicted"/>
<sequence length="68" mass="7849">MAMAISCKAKGMPELQPPDIGAWGSNKVSVDRKEKNKRPEMVQNYNLRHKSERKSFRIETRKRNDFGG</sequence>
<reference evidence="2 3" key="1">
    <citation type="submission" date="2022-04" db="EMBL/GenBank/DDBJ databases">
        <title>Proposal of a three novel species of Scandinavium, Scandinavium hiltneri, Scandinavium manionii, Scandinavium tedordense.</title>
        <authorList>
            <person name="Maddock D.W."/>
            <person name="Brady C.L."/>
            <person name="Denman S."/>
            <person name="Arnold D."/>
        </authorList>
    </citation>
    <scope>NUCLEOTIDE SEQUENCE [LARGE SCALE GENOMIC DNA]</scope>
    <source>
        <strain evidence="2 3">H11S7</strain>
    </source>
</reference>
<feature type="compositionally biased region" description="Basic and acidic residues" evidence="1">
    <location>
        <begin position="29"/>
        <end position="40"/>
    </location>
</feature>
<organism evidence="2 3">
    <name type="scientific">Scandinavium hiltneri</name>
    <dbReference type="NCBI Taxonomy" id="2926519"/>
    <lineage>
        <taxon>Bacteria</taxon>
        <taxon>Pseudomonadati</taxon>
        <taxon>Pseudomonadota</taxon>
        <taxon>Gammaproteobacteria</taxon>
        <taxon>Enterobacterales</taxon>
        <taxon>Enterobacteriaceae</taxon>
        <taxon>Scandinavium</taxon>
    </lineage>
</organism>
<name>A0ABT2E020_9ENTR</name>
<evidence type="ECO:0000256" key="1">
    <source>
        <dbReference type="SAM" id="MobiDB-lite"/>
    </source>
</evidence>
<evidence type="ECO:0000313" key="3">
    <source>
        <dbReference type="Proteomes" id="UP001205357"/>
    </source>
</evidence>
<evidence type="ECO:0000313" key="2">
    <source>
        <dbReference type="EMBL" id="MCS2161228.1"/>
    </source>
</evidence>
<protein>
    <submittedName>
        <fullName evidence="2">Uncharacterized protein</fullName>
    </submittedName>
</protein>
<dbReference type="EMBL" id="JALIGE010000071">
    <property type="protein sequence ID" value="MCS2161228.1"/>
    <property type="molecule type" value="Genomic_DNA"/>
</dbReference>
<dbReference type="RefSeq" id="WP_258987799.1">
    <property type="nucleotide sequence ID" value="NZ_JALIGE010000071.1"/>
</dbReference>
<accession>A0ABT2E020</accession>